<evidence type="ECO:0000313" key="2">
    <source>
        <dbReference type="Proteomes" id="UP001607303"/>
    </source>
</evidence>
<protein>
    <submittedName>
        <fullName evidence="1">Uncharacterized protein</fullName>
    </submittedName>
</protein>
<dbReference type="Proteomes" id="UP001607303">
    <property type="component" value="Unassembled WGS sequence"/>
</dbReference>
<gene>
    <name evidence="1" type="ORF">V1477_003908</name>
</gene>
<proteinExistence type="predicted"/>
<comment type="caution">
    <text evidence="1">The sequence shown here is derived from an EMBL/GenBank/DDBJ whole genome shotgun (WGS) entry which is preliminary data.</text>
</comment>
<organism evidence="1 2">
    <name type="scientific">Vespula maculifrons</name>
    <name type="common">Eastern yellow jacket</name>
    <name type="synonym">Wasp</name>
    <dbReference type="NCBI Taxonomy" id="7453"/>
    <lineage>
        <taxon>Eukaryota</taxon>
        <taxon>Metazoa</taxon>
        <taxon>Ecdysozoa</taxon>
        <taxon>Arthropoda</taxon>
        <taxon>Hexapoda</taxon>
        <taxon>Insecta</taxon>
        <taxon>Pterygota</taxon>
        <taxon>Neoptera</taxon>
        <taxon>Endopterygota</taxon>
        <taxon>Hymenoptera</taxon>
        <taxon>Apocrita</taxon>
        <taxon>Aculeata</taxon>
        <taxon>Vespoidea</taxon>
        <taxon>Vespidae</taxon>
        <taxon>Vespinae</taxon>
        <taxon>Vespula</taxon>
    </lineage>
</organism>
<accession>A0ABD2CSB3</accession>
<name>A0ABD2CSB3_VESMC</name>
<keyword evidence="2" id="KW-1185">Reference proteome</keyword>
<dbReference type="AlphaFoldDB" id="A0ABD2CSB3"/>
<evidence type="ECO:0000313" key="1">
    <source>
        <dbReference type="EMBL" id="KAL2748013.1"/>
    </source>
</evidence>
<sequence>MQRYTVSNVASACCLPDTKFREPLMCSKRYQTRERFTSACGRSKCNTSFFAKVPRNASVAKCKNYWLVKCDENMRVDMRDAFLGTVC</sequence>
<dbReference type="EMBL" id="JAYRBN010000034">
    <property type="protein sequence ID" value="KAL2748013.1"/>
    <property type="molecule type" value="Genomic_DNA"/>
</dbReference>
<reference evidence="1 2" key="1">
    <citation type="journal article" date="2024" name="Ann. Entomol. Soc. Am.">
        <title>Genomic analyses of the southern and eastern yellowjacket wasps (Hymenoptera: Vespidae) reveal evolutionary signatures of social life.</title>
        <authorList>
            <person name="Catto M.A."/>
            <person name="Caine P.B."/>
            <person name="Orr S.E."/>
            <person name="Hunt B.G."/>
            <person name="Goodisman M.A.D."/>
        </authorList>
    </citation>
    <scope>NUCLEOTIDE SEQUENCE [LARGE SCALE GENOMIC DNA]</scope>
    <source>
        <strain evidence="1">232</strain>
        <tissue evidence="1">Head and thorax</tissue>
    </source>
</reference>